<evidence type="ECO:0000313" key="1">
    <source>
        <dbReference type="EMBL" id="EXG81149.1"/>
    </source>
</evidence>
<dbReference type="SUPFAM" id="SSF53474">
    <property type="entry name" value="alpha/beta-Hydrolases"/>
    <property type="match status" value="1"/>
</dbReference>
<protein>
    <recommendedName>
        <fullName evidence="3">Alpha/beta hydrolase</fullName>
    </recommendedName>
</protein>
<dbReference type="Proteomes" id="UP000021053">
    <property type="component" value="Unassembled WGS sequence"/>
</dbReference>
<keyword evidence="2" id="KW-1185">Reference proteome</keyword>
<accession>A0A010ZR53</accession>
<proteinExistence type="predicted"/>
<comment type="caution">
    <text evidence="1">The sequence shown here is derived from an EMBL/GenBank/DDBJ whole genome shotgun (WGS) entry which is preliminary data.</text>
</comment>
<dbReference type="EMBL" id="JFBT01000001">
    <property type="protein sequence ID" value="EXG81149.1"/>
    <property type="molecule type" value="Genomic_DNA"/>
</dbReference>
<dbReference type="Gene3D" id="3.40.50.1820">
    <property type="entry name" value="alpha/beta hydrolase"/>
    <property type="match status" value="1"/>
</dbReference>
<reference evidence="1 2" key="1">
    <citation type="submission" date="2013-07" db="EMBL/GenBank/DDBJ databases">
        <authorList>
            <consortium name="DOE Joint Genome Institute"/>
            <person name="Eisen J."/>
            <person name="Huntemann M."/>
            <person name="Han J."/>
            <person name="Chen A."/>
            <person name="Kyrpides N."/>
            <person name="Mavromatis K."/>
            <person name="Markowitz V."/>
            <person name="Palaniappan K."/>
            <person name="Ivanova N."/>
            <person name="Schaumberg A."/>
            <person name="Pati A."/>
            <person name="Liolios K."/>
            <person name="Nordberg H.P."/>
            <person name="Cantor M.N."/>
            <person name="Hua S.X."/>
            <person name="Woyke T."/>
        </authorList>
    </citation>
    <scope>NUCLEOTIDE SEQUENCE [LARGE SCALE GENOMIC DNA]</scope>
    <source>
        <strain evidence="1 2">DSM 44712</strain>
    </source>
</reference>
<evidence type="ECO:0008006" key="3">
    <source>
        <dbReference type="Google" id="ProtNLM"/>
    </source>
</evidence>
<gene>
    <name evidence="1" type="ORF">CryarDRAFT_2255</name>
</gene>
<evidence type="ECO:0000313" key="2">
    <source>
        <dbReference type="Proteomes" id="UP000021053"/>
    </source>
</evidence>
<name>A0A010ZR53_9ACTN</name>
<sequence>MTSLADVDLAATLDAYAEGLAYVARSPVLRTPADEGLEYQDLTYPSADGVPLEAWFIPCAGSDKLIVAMHAFGFSRYGFPSHVEPWKSAFGPGNDTEINFIRDYQLLHEAGYNVLAFDFRNSGRSGEANGRLSLSTLFEARDVVGTMRYVRSHPELSGMTLGIFARCMGANATFRALHTDPAEFDDVRCLVAPLLLSPRVYLETRLESVGLAEYADEVDHRYHLITGGRLTDGYTRAWAPSVLVPTLTYGVHDDVITKPSDLEETYEAIGAAVKDMFWIHDTPSRWDGYKWFQRHPDRILDWFATHLE</sequence>
<dbReference type="AlphaFoldDB" id="A0A010ZR53"/>
<dbReference type="RefSeq" id="WP_035850350.1">
    <property type="nucleotide sequence ID" value="NZ_KK073874.1"/>
</dbReference>
<dbReference type="OrthoDB" id="5902829at2"/>
<organism evidence="1 2">
    <name type="scientific">Cryptosporangium arvum DSM 44712</name>
    <dbReference type="NCBI Taxonomy" id="927661"/>
    <lineage>
        <taxon>Bacteria</taxon>
        <taxon>Bacillati</taxon>
        <taxon>Actinomycetota</taxon>
        <taxon>Actinomycetes</taxon>
        <taxon>Cryptosporangiales</taxon>
        <taxon>Cryptosporangiaceae</taxon>
        <taxon>Cryptosporangium</taxon>
    </lineage>
</organism>
<dbReference type="InterPro" id="IPR029058">
    <property type="entry name" value="AB_hydrolase_fold"/>
</dbReference>
<dbReference type="HOGENOM" id="CLU_071354_0_1_11"/>